<dbReference type="Proteomes" id="UP000001826">
    <property type="component" value="Chromosome"/>
</dbReference>
<protein>
    <submittedName>
        <fullName evidence="2">Uncharacterized membrane protein, conserved in archaea</fullName>
    </submittedName>
</protein>
<dbReference type="AlphaFoldDB" id="Q8TZ49"/>
<organism evidence="2 3">
    <name type="scientific">Methanopyrus kandleri (strain AV19 / DSM 6324 / JCM 9639 / NBRC 100938)</name>
    <dbReference type="NCBI Taxonomy" id="190192"/>
    <lineage>
        <taxon>Archaea</taxon>
        <taxon>Methanobacteriati</taxon>
        <taxon>Methanobacteriota</taxon>
        <taxon>Methanomada group</taxon>
        <taxon>Methanopyri</taxon>
        <taxon>Methanopyrales</taxon>
        <taxon>Methanopyraceae</taxon>
        <taxon>Methanopyrus</taxon>
    </lineage>
</organism>
<dbReference type="STRING" id="190192.MK0090"/>
<gene>
    <name evidence="2" type="ordered locus">MK0090</name>
</gene>
<evidence type="ECO:0000313" key="2">
    <source>
        <dbReference type="EMBL" id="AAM01307.1"/>
    </source>
</evidence>
<dbReference type="KEGG" id="mka:MK0090"/>
<keyword evidence="1" id="KW-0472">Membrane</keyword>
<sequence>MRVGDLSGEPEYKLALAAVHQGLGILAGYLCATGYSIVLVMALLILPFALGKVLERLLERERIGGAKGWLAYGLGAYLSAWILVWTYFINR</sequence>
<reference evidence="2 3" key="1">
    <citation type="journal article" date="2002" name="Proc. Natl. Acad. Sci. U.S.A.">
        <title>The complete genome of hyperthermophile Methanopyrus kandleri AV19 and monophyly of archaeal methanogens.</title>
        <authorList>
            <person name="Slesarev A.I."/>
            <person name="Mezhevaya K.V."/>
            <person name="Makarova K.S."/>
            <person name="Polushin N.N."/>
            <person name="Shcherbinina O.V."/>
            <person name="Shakhova V.V."/>
            <person name="Belova G.I."/>
            <person name="Aravind L."/>
            <person name="Natale D.A."/>
            <person name="Rogozin I.B."/>
            <person name="Tatusov R.L."/>
            <person name="Wolf Y.I."/>
            <person name="Stetter K.O."/>
            <person name="Malykh A.G."/>
            <person name="Koonin E.V."/>
            <person name="Kozyavkin S.A."/>
        </authorList>
    </citation>
    <scope>NUCLEOTIDE SEQUENCE [LARGE SCALE GENOMIC DNA]</scope>
    <source>
        <strain evidence="3">AV19 / DSM 6324 / JCM 9639 / NBRC 100938</strain>
    </source>
</reference>
<proteinExistence type="predicted"/>
<dbReference type="EMBL" id="AE009439">
    <property type="protein sequence ID" value="AAM01307.1"/>
    <property type="molecule type" value="Genomic_DNA"/>
</dbReference>
<feature type="transmembrane region" description="Helical" evidence="1">
    <location>
        <begin position="69"/>
        <end position="89"/>
    </location>
</feature>
<dbReference type="InParanoid" id="Q8TZ49"/>
<evidence type="ECO:0000313" key="3">
    <source>
        <dbReference type="Proteomes" id="UP000001826"/>
    </source>
</evidence>
<keyword evidence="1" id="KW-0812">Transmembrane</keyword>
<feature type="transmembrane region" description="Helical" evidence="1">
    <location>
        <begin position="26"/>
        <end position="48"/>
    </location>
</feature>
<accession>Q8TZ49</accession>
<keyword evidence="1" id="KW-1133">Transmembrane helix</keyword>
<evidence type="ECO:0000256" key="1">
    <source>
        <dbReference type="SAM" id="Phobius"/>
    </source>
</evidence>
<dbReference type="EnsemblBacteria" id="AAM01307">
    <property type="protein sequence ID" value="AAM01307"/>
    <property type="gene ID" value="MK0090"/>
</dbReference>
<dbReference type="HOGENOM" id="CLU_2420054_0_0_2"/>
<keyword evidence="3" id="KW-1185">Reference proteome</keyword>
<dbReference type="PaxDb" id="190192-MK0090"/>
<name>Q8TZ49_METKA</name>